<name>A0A4Q9GQU2_9MICO</name>
<evidence type="ECO:0000313" key="2">
    <source>
        <dbReference type="EMBL" id="TBN57031.1"/>
    </source>
</evidence>
<dbReference type="AlphaFoldDB" id="A0A4Q9GQU2"/>
<keyword evidence="1" id="KW-0472">Membrane</keyword>
<dbReference type="EMBL" id="SISG01000001">
    <property type="protein sequence ID" value="TBN57031.1"/>
    <property type="molecule type" value="Genomic_DNA"/>
</dbReference>
<keyword evidence="3" id="KW-1185">Reference proteome</keyword>
<evidence type="ECO:0000313" key="3">
    <source>
        <dbReference type="Proteomes" id="UP000294194"/>
    </source>
</evidence>
<proteinExistence type="predicted"/>
<accession>A0A4Q9GQU2</accession>
<dbReference type="RefSeq" id="WP_130981142.1">
    <property type="nucleotide sequence ID" value="NZ_SISG01000001.1"/>
</dbReference>
<reference evidence="3" key="1">
    <citation type="submission" date="2019-02" db="EMBL/GenBank/DDBJ databases">
        <title>Glaciihabitans arcticus sp. nov., a psychrotolerant bacterium isolated from polar soil.</title>
        <authorList>
            <person name="Dahal R.H."/>
        </authorList>
    </citation>
    <scope>NUCLEOTIDE SEQUENCE [LARGE SCALE GENOMIC DNA]</scope>
    <source>
        <strain evidence="3">RP-3-7</strain>
    </source>
</reference>
<keyword evidence="1" id="KW-1133">Transmembrane helix</keyword>
<gene>
    <name evidence="2" type="ORF">EYE40_06245</name>
</gene>
<feature type="transmembrane region" description="Helical" evidence="1">
    <location>
        <begin position="91"/>
        <end position="113"/>
    </location>
</feature>
<dbReference type="Proteomes" id="UP000294194">
    <property type="component" value="Unassembled WGS sequence"/>
</dbReference>
<keyword evidence="1" id="KW-0812">Transmembrane</keyword>
<comment type="caution">
    <text evidence="2">The sequence shown here is derived from an EMBL/GenBank/DDBJ whole genome shotgun (WGS) entry which is preliminary data.</text>
</comment>
<protein>
    <submittedName>
        <fullName evidence="2">Uncharacterized protein</fullName>
    </submittedName>
</protein>
<sequence length="122" mass="12245">MTRSPLLIIAAILLAVGLLAGGSALLTAVSPVTVTLPASIDPEKSEWSCGSLPGLVWSGATGYFGGEQSEGVYEFVTEACPPAGAAVLTRVLVTTAIGLAALLGAVIVFLVHLRRARAAASG</sequence>
<evidence type="ECO:0000256" key="1">
    <source>
        <dbReference type="SAM" id="Phobius"/>
    </source>
</evidence>
<organism evidence="2 3">
    <name type="scientific">Glaciihabitans arcticus</name>
    <dbReference type="NCBI Taxonomy" id="2668039"/>
    <lineage>
        <taxon>Bacteria</taxon>
        <taxon>Bacillati</taxon>
        <taxon>Actinomycetota</taxon>
        <taxon>Actinomycetes</taxon>
        <taxon>Micrococcales</taxon>
        <taxon>Microbacteriaceae</taxon>
        <taxon>Glaciihabitans</taxon>
    </lineage>
</organism>